<gene>
    <name evidence="5" type="primary">LOC105035960</name>
</gene>
<dbReference type="GeneID" id="105035960"/>
<dbReference type="GO" id="GO:0006355">
    <property type="term" value="P:regulation of DNA-templated transcription"/>
    <property type="evidence" value="ECO:0007669"/>
    <property type="project" value="InterPro"/>
</dbReference>
<keyword evidence="4" id="KW-1185">Reference proteome</keyword>
<dbReference type="InterPro" id="IPR053932">
    <property type="entry name" value="GeBP-like_DBD"/>
</dbReference>
<protein>
    <submittedName>
        <fullName evidence="5">Probable transcription factor At2g01370</fullName>
    </submittedName>
</protein>
<name>A0A6I9QKB8_ELAGV</name>
<evidence type="ECO:0000259" key="3">
    <source>
        <dbReference type="Pfam" id="PF04504"/>
    </source>
</evidence>
<dbReference type="KEGG" id="egu:105035960"/>
<dbReference type="InParanoid" id="A0A6I9QKB8"/>
<organism evidence="4 5">
    <name type="scientific">Elaeis guineensis var. tenera</name>
    <name type="common">Oil palm</name>
    <dbReference type="NCBI Taxonomy" id="51953"/>
    <lineage>
        <taxon>Eukaryota</taxon>
        <taxon>Viridiplantae</taxon>
        <taxon>Streptophyta</taxon>
        <taxon>Embryophyta</taxon>
        <taxon>Tracheophyta</taxon>
        <taxon>Spermatophyta</taxon>
        <taxon>Magnoliopsida</taxon>
        <taxon>Liliopsida</taxon>
        <taxon>Arecaceae</taxon>
        <taxon>Arecoideae</taxon>
        <taxon>Cocoseae</taxon>
        <taxon>Elaeidinae</taxon>
        <taxon>Elaeis</taxon>
    </lineage>
</organism>
<dbReference type="OrthoDB" id="661680at2759"/>
<dbReference type="Proteomes" id="UP000504607">
    <property type="component" value="Unplaced"/>
</dbReference>
<feature type="region of interest" description="Disordered" evidence="2">
    <location>
        <begin position="1"/>
        <end position="68"/>
    </location>
</feature>
<dbReference type="AlphaFoldDB" id="A0A6I9QKB8"/>
<dbReference type="GO" id="GO:0005634">
    <property type="term" value="C:nucleus"/>
    <property type="evidence" value="ECO:0007669"/>
    <property type="project" value="TreeGrafter"/>
</dbReference>
<evidence type="ECO:0000256" key="1">
    <source>
        <dbReference type="ARBA" id="ARBA00010820"/>
    </source>
</evidence>
<feature type="domain" description="Glabrous enhancer-binding protein-like DBD" evidence="3">
    <location>
        <begin position="76"/>
        <end position="164"/>
    </location>
</feature>
<evidence type="ECO:0000256" key="2">
    <source>
        <dbReference type="SAM" id="MobiDB-lite"/>
    </source>
</evidence>
<accession>A0A6I9QKB8</accession>
<comment type="similarity">
    <text evidence="1">Belongs to the GeBP family.</text>
</comment>
<evidence type="ECO:0000313" key="5">
    <source>
        <dbReference type="RefSeq" id="XP_010909980.1"/>
    </source>
</evidence>
<evidence type="ECO:0000313" key="4">
    <source>
        <dbReference type="Proteomes" id="UP000504607"/>
    </source>
</evidence>
<sequence length="190" mass="21538">MDEHPELPQAKSKKKKKDKKQQQQPPEVPKPTTAQEHAAADAVPSKDRRKKRKTTDPPSLAPAKETTSFCPRQQLRVWTDADEVALLRAAILFRDERGSLPGRSNILDFFNFVQPSLLTQIRNPEQVRSKLKRLHRKYFDKPWGPAASAGAHDRLVHELAGQLWSSQLETFAEKQDEASRGSLESKEAGR</sequence>
<proteinExistence type="inferred from homology"/>
<dbReference type="RefSeq" id="XP_010909980.1">
    <property type="nucleotide sequence ID" value="XM_010911678.3"/>
</dbReference>
<dbReference type="Pfam" id="PF04504">
    <property type="entry name" value="GeBP-like_DBD"/>
    <property type="match status" value="1"/>
</dbReference>
<reference evidence="5" key="1">
    <citation type="submission" date="2025-08" db="UniProtKB">
        <authorList>
            <consortium name="RefSeq"/>
        </authorList>
    </citation>
    <scope>IDENTIFICATION</scope>
</reference>
<dbReference type="PANTHER" id="PTHR31662">
    <property type="entry name" value="BNAANNG10740D PROTEIN-RELATED"/>
    <property type="match status" value="1"/>
</dbReference>
<dbReference type="PANTHER" id="PTHR31662:SF28">
    <property type="entry name" value="MYB_SANT-LIKE DOMAIN-CONTAINING PROTEIN"/>
    <property type="match status" value="1"/>
</dbReference>
<dbReference type="InterPro" id="IPR007592">
    <property type="entry name" value="GEBP"/>
</dbReference>